<dbReference type="Proteomes" id="UP001271007">
    <property type="component" value="Unassembled WGS sequence"/>
</dbReference>
<evidence type="ECO:0000313" key="2">
    <source>
        <dbReference type="Proteomes" id="UP001271007"/>
    </source>
</evidence>
<protein>
    <submittedName>
        <fullName evidence="1">Uncharacterized protein</fullName>
    </submittedName>
</protein>
<sequence>MSTNDNKTTNDNIQGLREQIFANAKSAFAACYSAIAKAPRILAHDDFDILIYGDPRGPRATHVAEVVWRTLEVSGSPSSPAPQQHWSRNARSIIFW</sequence>
<evidence type="ECO:0000313" key="1">
    <source>
        <dbReference type="EMBL" id="KAK3053314.1"/>
    </source>
</evidence>
<reference evidence="1" key="1">
    <citation type="submission" date="2023-04" db="EMBL/GenBank/DDBJ databases">
        <title>Black Yeasts Isolated from many extreme environments.</title>
        <authorList>
            <person name="Coleine C."/>
            <person name="Stajich J.E."/>
            <person name="Selbmann L."/>
        </authorList>
    </citation>
    <scope>NUCLEOTIDE SEQUENCE</scope>
    <source>
        <strain evidence="1">CCFEE 5312</strain>
    </source>
</reference>
<organism evidence="1 2">
    <name type="scientific">Extremus antarcticus</name>
    <dbReference type="NCBI Taxonomy" id="702011"/>
    <lineage>
        <taxon>Eukaryota</taxon>
        <taxon>Fungi</taxon>
        <taxon>Dikarya</taxon>
        <taxon>Ascomycota</taxon>
        <taxon>Pezizomycotina</taxon>
        <taxon>Dothideomycetes</taxon>
        <taxon>Dothideomycetidae</taxon>
        <taxon>Mycosphaerellales</taxon>
        <taxon>Extremaceae</taxon>
        <taxon>Extremus</taxon>
    </lineage>
</organism>
<name>A0AAJ0GDN3_9PEZI</name>
<proteinExistence type="predicted"/>
<gene>
    <name evidence="1" type="ORF">LTR09_005483</name>
</gene>
<dbReference type="EMBL" id="JAWDJX010000016">
    <property type="protein sequence ID" value="KAK3053314.1"/>
    <property type="molecule type" value="Genomic_DNA"/>
</dbReference>
<accession>A0AAJ0GDN3</accession>
<keyword evidence="2" id="KW-1185">Reference proteome</keyword>
<dbReference type="AlphaFoldDB" id="A0AAJ0GDN3"/>
<comment type="caution">
    <text evidence="1">The sequence shown here is derived from an EMBL/GenBank/DDBJ whole genome shotgun (WGS) entry which is preliminary data.</text>
</comment>